<feature type="transmembrane region" description="Helical" evidence="1">
    <location>
        <begin position="108"/>
        <end position="126"/>
    </location>
</feature>
<reference evidence="2 3" key="1">
    <citation type="submission" date="2018-10" db="EMBL/GenBank/DDBJ databases">
        <title>Oceanobacillus sp. YLB-02 draft genome.</title>
        <authorList>
            <person name="Yu L."/>
        </authorList>
    </citation>
    <scope>NUCLEOTIDE SEQUENCE [LARGE SCALE GENOMIC DNA]</scope>
    <source>
        <strain evidence="2 3">YLB-02</strain>
    </source>
</reference>
<comment type="caution">
    <text evidence="2">The sequence shown here is derived from an EMBL/GenBank/DDBJ whole genome shotgun (WGS) entry which is preliminary data.</text>
</comment>
<sequence length="127" mass="13927">MDVVYISTIAVTIMFVMIAGFQVLLSLGYPVGEFAMGGFYKVLPKKLRIVSAANAILLLFMGYVFLSHSKIINGYPFIPTTILIWIFTIFLGLNTVANLISQSKKEKLVMTPLSSIAFVLCLIIAAS</sequence>
<name>A0A498D228_9BACI</name>
<feature type="transmembrane region" description="Helical" evidence="1">
    <location>
        <begin position="47"/>
        <end position="65"/>
    </location>
</feature>
<gene>
    <name evidence="2" type="ORF">D8M04_19235</name>
</gene>
<proteinExistence type="predicted"/>
<evidence type="ECO:0000256" key="1">
    <source>
        <dbReference type="SAM" id="Phobius"/>
    </source>
</evidence>
<keyword evidence="3" id="KW-1185">Reference proteome</keyword>
<keyword evidence="1" id="KW-0812">Transmembrane</keyword>
<feature type="transmembrane region" description="Helical" evidence="1">
    <location>
        <begin position="6"/>
        <end position="27"/>
    </location>
</feature>
<keyword evidence="1" id="KW-1133">Transmembrane helix</keyword>
<dbReference type="OrthoDB" id="9803232at2"/>
<accession>A0A498D228</accession>
<dbReference type="Proteomes" id="UP000270219">
    <property type="component" value="Unassembled WGS sequence"/>
</dbReference>
<organism evidence="2 3">
    <name type="scientific">Oceanobacillus piezotolerans</name>
    <dbReference type="NCBI Taxonomy" id="2448030"/>
    <lineage>
        <taxon>Bacteria</taxon>
        <taxon>Bacillati</taxon>
        <taxon>Bacillota</taxon>
        <taxon>Bacilli</taxon>
        <taxon>Bacillales</taxon>
        <taxon>Bacillaceae</taxon>
        <taxon>Oceanobacillus</taxon>
    </lineage>
</organism>
<keyword evidence="1" id="KW-0472">Membrane</keyword>
<dbReference type="EMBL" id="RCHR01000012">
    <property type="protein sequence ID" value="RLL40372.1"/>
    <property type="molecule type" value="Genomic_DNA"/>
</dbReference>
<feature type="transmembrane region" description="Helical" evidence="1">
    <location>
        <begin position="77"/>
        <end position="96"/>
    </location>
</feature>
<dbReference type="RefSeq" id="WP_121525035.1">
    <property type="nucleotide sequence ID" value="NZ_RCHR01000012.1"/>
</dbReference>
<evidence type="ECO:0008006" key="4">
    <source>
        <dbReference type="Google" id="ProtNLM"/>
    </source>
</evidence>
<evidence type="ECO:0000313" key="2">
    <source>
        <dbReference type="EMBL" id="RLL40372.1"/>
    </source>
</evidence>
<dbReference type="AlphaFoldDB" id="A0A498D228"/>
<protein>
    <recommendedName>
        <fullName evidence="4">Integral membrane protein</fullName>
    </recommendedName>
</protein>
<evidence type="ECO:0000313" key="3">
    <source>
        <dbReference type="Proteomes" id="UP000270219"/>
    </source>
</evidence>